<proteinExistence type="inferred from homology"/>
<feature type="compositionally biased region" description="Low complexity" evidence="9">
    <location>
        <begin position="911"/>
        <end position="921"/>
    </location>
</feature>
<feature type="compositionally biased region" description="Low complexity" evidence="9">
    <location>
        <begin position="969"/>
        <end position="986"/>
    </location>
</feature>
<feature type="compositionally biased region" description="Polar residues" evidence="9">
    <location>
        <begin position="652"/>
        <end position="668"/>
    </location>
</feature>
<reference evidence="13" key="1">
    <citation type="journal article" date="2017" name="Plant J.">
        <title>The pomegranate (Punica granatum L.) genome and the genomics of punicalagin biosynthesis.</title>
        <authorList>
            <person name="Qin G."/>
            <person name="Xu C."/>
            <person name="Ming R."/>
            <person name="Tang H."/>
            <person name="Guyot R."/>
            <person name="Kramer E.M."/>
            <person name="Hu Y."/>
            <person name="Yi X."/>
            <person name="Qi Y."/>
            <person name="Xu X."/>
            <person name="Gao Z."/>
            <person name="Pan H."/>
            <person name="Jian J."/>
            <person name="Tian Y."/>
            <person name="Yue Z."/>
            <person name="Xu Y."/>
        </authorList>
    </citation>
    <scope>NUCLEOTIDE SEQUENCE [LARGE SCALE GENOMIC DNA]</scope>
    <source>
        <strain evidence="13">cv. Dabenzi</strain>
    </source>
</reference>
<dbReference type="CDD" id="cd01285">
    <property type="entry name" value="nucleoside_deaminase"/>
    <property type="match status" value="1"/>
</dbReference>
<evidence type="ECO:0000256" key="9">
    <source>
        <dbReference type="SAM" id="MobiDB-lite"/>
    </source>
</evidence>
<evidence type="ECO:0000256" key="7">
    <source>
        <dbReference type="ARBA" id="ARBA00022833"/>
    </source>
</evidence>
<reference evidence="12 14" key="3">
    <citation type="submission" date="2017-11" db="EMBL/GenBank/DDBJ databases">
        <title>De-novo sequencing of pomegranate (Punica granatum L.) genome.</title>
        <authorList>
            <person name="Akparov Z."/>
            <person name="Amiraslanov A."/>
            <person name="Hajiyeva S."/>
            <person name="Abbasov M."/>
            <person name="Kaur K."/>
            <person name="Hamwieh A."/>
            <person name="Solovyev V."/>
            <person name="Salamov A."/>
            <person name="Braich B."/>
            <person name="Kosarev P."/>
            <person name="Mahmoud A."/>
            <person name="Hajiyev E."/>
            <person name="Babayeva S."/>
            <person name="Izzatullayeva V."/>
            <person name="Mammadov A."/>
            <person name="Mammadov A."/>
            <person name="Sharifova S."/>
            <person name="Ojaghi J."/>
            <person name="Eynullazada K."/>
            <person name="Bayramov B."/>
            <person name="Abdulazimova A."/>
            <person name="Shahmuradov I."/>
        </authorList>
    </citation>
    <scope>NUCLEOTIDE SEQUENCE [LARGE SCALE GENOMIC DNA]</scope>
    <source>
        <strain evidence="12">AG2017</strain>
        <strain evidence="14">cv. AG2017</strain>
        <tissue evidence="12">Leaf</tissue>
    </source>
</reference>
<evidence type="ECO:0000256" key="2">
    <source>
        <dbReference type="ARBA" id="ARBA00011738"/>
    </source>
</evidence>
<feature type="region of interest" description="Disordered" evidence="9">
    <location>
        <begin position="232"/>
        <end position="385"/>
    </location>
</feature>
<comment type="subunit">
    <text evidence="2">Homodimer.</text>
</comment>
<dbReference type="GO" id="GO:0002100">
    <property type="term" value="P:tRNA wobble adenosine to inosine editing"/>
    <property type="evidence" value="ECO:0007669"/>
    <property type="project" value="InterPro"/>
</dbReference>
<feature type="compositionally biased region" description="Low complexity" evidence="9">
    <location>
        <begin position="944"/>
        <end position="956"/>
    </location>
</feature>
<evidence type="ECO:0000256" key="8">
    <source>
        <dbReference type="ARBA" id="ARBA00048045"/>
    </source>
</evidence>
<accession>A0A218WTK5</accession>
<dbReference type="PANTHER" id="PTHR11079:SF179">
    <property type="entry name" value="TRNA(ADENINE(34)) DEAMINASE, CHLOROPLASTIC"/>
    <property type="match status" value="1"/>
</dbReference>
<evidence type="ECO:0000313" key="14">
    <source>
        <dbReference type="Proteomes" id="UP000233551"/>
    </source>
</evidence>
<dbReference type="Gene3D" id="3.40.140.10">
    <property type="entry name" value="Cytidine Deaminase, domain 2"/>
    <property type="match status" value="1"/>
</dbReference>
<evidence type="ECO:0000256" key="4">
    <source>
        <dbReference type="ARBA" id="ARBA00022694"/>
    </source>
</evidence>
<dbReference type="EMBL" id="MTKT01003224">
    <property type="protein sequence ID" value="OWM75839.1"/>
    <property type="molecule type" value="Genomic_DNA"/>
</dbReference>
<feature type="compositionally biased region" description="Polar residues" evidence="9">
    <location>
        <begin position="571"/>
        <end position="591"/>
    </location>
</feature>
<feature type="region of interest" description="Disordered" evidence="9">
    <location>
        <begin position="688"/>
        <end position="711"/>
    </location>
</feature>
<dbReference type="Pfam" id="PF00383">
    <property type="entry name" value="dCMP_cyt_deam_1"/>
    <property type="match status" value="1"/>
</dbReference>
<dbReference type="GeneID" id="116210354"/>
<dbReference type="InterPro" id="IPR028883">
    <property type="entry name" value="tRNA_aden_deaminase"/>
</dbReference>
<protein>
    <recommendedName>
        <fullName evidence="3">tRNA(adenine(34)) deaminase</fullName>
        <ecNumber evidence="3">3.5.4.33</ecNumber>
    </recommendedName>
</protein>
<feature type="compositionally biased region" description="Basic and acidic residues" evidence="9">
    <location>
        <begin position="800"/>
        <end position="809"/>
    </location>
</feature>
<dbReference type="Proteomes" id="UP000197138">
    <property type="component" value="Unassembled WGS sequence"/>
</dbReference>
<keyword evidence="14" id="KW-1185">Reference proteome</keyword>
<evidence type="ECO:0000256" key="6">
    <source>
        <dbReference type="ARBA" id="ARBA00022801"/>
    </source>
</evidence>
<sequence length="1297" mass="143513">MYSSTVLSLRAKGSASFPFTDHSHSPLADRVDRCGVHFSLSSSSSCCYSCCCCACACCGHGRAAAHGVPVSATFLYGLRQSSLLQRSASRRLILGGGGDRQYYQVPGYGVGRDHYESSCVFKERGGEGGGRGRRRKVIQCMVSEENSEIRRLSQFEEAEAVLSLLIEEVDVGSFGGGERKGASTSKRVEMEKKKIYGSECSKGRKRNVRSDLAERDSKHRLESVAIESREECHSCKMKRERESRQEGGKMRKDASDCSSYYSVSSSGDFESGSEEIRDAKFQQNSSASNDEDSSAKERSRMRKEPSEELKRNEEVGEKDAVLQRKGSTLRSNAEWDSRKKSEKKLDEVSMEETQSTKESSLVPPSILRTHGEDDYQKASTSRRQFTGVDEKLDVSVNLDSRGRRSIYSRTENDAVALSELRKKTEKSADVCKVCGSDVTLSSQSREQLGMREENVAVSTDSVGQARDDSLKAVRRSPQQLSAGVRVQEIDSEAASKLQRESDTRVSNRQESKSLTSGSAQKREQQKKVQKDEQIIKQSDMRRSQQHTELSECHQNIERTYISNRQRREENTNLVSSSVSNHREQYSQTTQEEAYCSKRSRDESTDLTSKSSHRVNEGETALSSQRTSEQKMADRRSNITVVVNVGDGVSKSRGGSSERVMQTESQNEGTRLTKVFSSPVNVPRMNRQAEPQIGDDKDSSTLISTTQPPQGRVPAYIRQTGRVEASESKFTGLWTPELKPEVESEHRGDGAYGTPLNLVAPEDALESAQRFDQLSNQVVGEFIEKARHEVLSSELQLKTSETELTDRRQDQTQTSSSRFGSEVKIKGGHSRSSLRGSGTKGPSDEIWLETKISAQEPPKAEAEPPENIVGSGQAIVKRTGRSLWNIIADIVRLRWGSHAETPHSTSRRGKKSSSNESASSEAWFSGREQGSTPAEAITPLHRIQSTSASVKSQAESSSSDKNRLFEEQVSSPLTSGTSSASQVTSSTNIQEDYGTHEYMKQLESSGTPFSIELVEPSASAVEVEATVGAGGADLSLGGSMEKMEPPAAKLTMVSGMEGKSGALKQREFQRARQVPKDRFDEWEEAYKLESEQCRIDEMFMREALIEAKKAADNWEVPVGAVLVQHGKIIARGYNLVEELRDSTAHAEMICIREASNVLRSWRLADSTLYVTLEPCPMCAGAILQARVDTLVWGAPNKLLGADGSWIRLFPIGEGSSGSETAEKPAPPAHPFHPNMTIRRGVLASECADTMQQFFQLRRKKKEKKPEEPETPPSCLPVAPHPSKLLHKMHDIFHITFCL</sequence>
<dbReference type="Proteomes" id="UP000233551">
    <property type="component" value="Unassembled WGS sequence"/>
</dbReference>
<dbReference type="GO" id="GO:0052717">
    <property type="term" value="F:tRNA-specific adenosine-34 deaminase activity"/>
    <property type="evidence" value="ECO:0007669"/>
    <property type="project" value="UniProtKB-EC"/>
</dbReference>
<feature type="compositionally biased region" description="Low complexity" evidence="9">
    <location>
        <begin position="256"/>
        <end position="270"/>
    </location>
</feature>
<dbReference type="InterPro" id="IPR002125">
    <property type="entry name" value="CMP_dCMP_dom"/>
</dbReference>
<feature type="domain" description="CMP/dCMP-type deaminase" evidence="10">
    <location>
        <begin position="1093"/>
        <end position="1215"/>
    </location>
</feature>
<feature type="compositionally biased region" description="Basic and acidic residues" evidence="9">
    <location>
        <begin position="333"/>
        <end position="347"/>
    </location>
</feature>
<comment type="caution">
    <text evidence="11">The sequence shown here is derived from an EMBL/GenBank/DDBJ whole genome shotgun (WGS) entry which is preliminary data.</text>
</comment>
<dbReference type="OrthoDB" id="408702at2759"/>
<feature type="compositionally biased region" description="Basic and acidic residues" evidence="9">
    <location>
        <begin position="232"/>
        <end position="255"/>
    </location>
</feature>
<feature type="compositionally biased region" description="Basic and acidic residues" evidence="9">
    <location>
        <begin position="293"/>
        <end position="322"/>
    </location>
</feature>
<feature type="compositionally biased region" description="Basic and acidic residues" evidence="9">
    <location>
        <begin position="594"/>
        <end position="603"/>
    </location>
</feature>
<name>A0A218WTK5_PUNGR</name>
<evidence type="ECO:0000313" key="11">
    <source>
        <dbReference type="EMBL" id="OWM75839.1"/>
    </source>
</evidence>
<reference evidence="11" key="2">
    <citation type="submission" date="2017-06" db="EMBL/GenBank/DDBJ databases">
        <title>The pomegranate genome and the genomics of punicalagin biosynthesis.</title>
        <authorList>
            <person name="Xu C."/>
        </authorList>
    </citation>
    <scope>NUCLEOTIDE SEQUENCE [LARGE SCALE GENOMIC DNA]</scope>
    <source>
        <tissue evidence="11">Fresh leaf</tissue>
    </source>
</reference>
<dbReference type="EMBL" id="PGOL01001879">
    <property type="protein sequence ID" value="PKI53139.1"/>
    <property type="molecule type" value="Genomic_DNA"/>
</dbReference>
<feature type="region of interest" description="Disordered" evidence="9">
    <location>
        <begin position="441"/>
        <end position="633"/>
    </location>
</feature>
<feature type="compositionally biased region" description="Basic and acidic residues" evidence="9">
    <location>
        <begin position="520"/>
        <end position="542"/>
    </location>
</feature>
<dbReference type="PROSITE" id="PS51747">
    <property type="entry name" value="CYT_DCMP_DEAMINASES_2"/>
    <property type="match status" value="1"/>
</dbReference>
<comment type="catalytic activity">
    <reaction evidence="8">
        <text>adenosine(34) in tRNA + H2O + H(+) = inosine(34) in tRNA + NH4(+)</text>
        <dbReference type="Rhea" id="RHEA:43168"/>
        <dbReference type="Rhea" id="RHEA-COMP:10373"/>
        <dbReference type="Rhea" id="RHEA-COMP:10374"/>
        <dbReference type="ChEBI" id="CHEBI:15377"/>
        <dbReference type="ChEBI" id="CHEBI:15378"/>
        <dbReference type="ChEBI" id="CHEBI:28938"/>
        <dbReference type="ChEBI" id="CHEBI:74411"/>
        <dbReference type="ChEBI" id="CHEBI:82852"/>
        <dbReference type="EC" id="3.5.4.33"/>
    </reaction>
</comment>
<dbReference type="SUPFAM" id="SSF53927">
    <property type="entry name" value="Cytidine deaminase-like"/>
    <property type="match status" value="1"/>
</dbReference>
<evidence type="ECO:0000256" key="3">
    <source>
        <dbReference type="ARBA" id="ARBA00012740"/>
    </source>
</evidence>
<evidence type="ECO:0000313" key="13">
    <source>
        <dbReference type="Proteomes" id="UP000197138"/>
    </source>
</evidence>
<dbReference type="FunFam" id="3.40.140.10:FF:000005">
    <property type="entry name" value="tRNA-specific adenosine deaminase"/>
    <property type="match status" value="1"/>
</dbReference>
<evidence type="ECO:0000256" key="1">
    <source>
        <dbReference type="ARBA" id="ARBA00001947"/>
    </source>
</evidence>
<dbReference type="GO" id="GO:0046872">
    <property type="term" value="F:metal ion binding"/>
    <property type="evidence" value="ECO:0007669"/>
    <property type="project" value="UniProtKB-KW"/>
</dbReference>
<keyword evidence="4" id="KW-0819">tRNA processing</keyword>
<feature type="compositionally biased region" description="Basic and acidic residues" evidence="9">
    <location>
        <begin position="497"/>
        <end position="511"/>
    </location>
</feature>
<keyword evidence="7" id="KW-0862">Zinc</keyword>
<dbReference type="EC" id="3.5.4.33" evidence="3"/>
<evidence type="ECO:0000313" key="12">
    <source>
        <dbReference type="EMBL" id="PKI53139.1"/>
    </source>
</evidence>
<dbReference type="PANTHER" id="PTHR11079">
    <property type="entry name" value="CYTOSINE DEAMINASE FAMILY MEMBER"/>
    <property type="match status" value="1"/>
</dbReference>
<feature type="compositionally biased region" description="Polar residues" evidence="9">
    <location>
        <begin position="699"/>
        <end position="708"/>
    </location>
</feature>
<evidence type="ECO:0000259" key="10">
    <source>
        <dbReference type="PROSITE" id="PS51747"/>
    </source>
</evidence>
<feature type="region of interest" description="Disordered" evidence="9">
    <location>
        <begin position="800"/>
        <end position="844"/>
    </location>
</feature>
<keyword evidence="6" id="KW-0378">Hydrolase</keyword>
<dbReference type="HAMAP" id="MF_00972">
    <property type="entry name" value="tRNA_aden_deaminase"/>
    <property type="match status" value="1"/>
</dbReference>
<feature type="region of interest" description="Disordered" evidence="9">
    <location>
        <begin position="898"/>
        <end position="986"/>
    </location>
</feature>
<dbReference type="STRING" id="22663.A0A218WTK5"/>
<organism evidence="11 13">
    <name type="scientific">Punica granatum</name>
    <name type="common">Pomegranate</name>
    <dbReference type="NCBI Taxonomy" id="22663"/>
    <lineage>
        <taxon>Eukaryota</taxon>
        <taxon>Viridiplantae</taxon>
        <taxon>Streptophyta</taxon>
        <taxon>Embryophyta</taxon>
        <taxon>Tracheophyta</taxon>
        <taxon>Spermatophyta</taxon>
        <taxon>Magnoliopsida</taxon>
        <taxon>eudicotyledons</taxon>
        <taxon>Gunneridae</taxon>
        <taxon>Pentapetalae</taxon>
        <taxon>rosids</taxon>
        <taxon>malvids</taxon>
        <taxon>Myrtales</taxon>
        <taxon>Lythraceae</taxon>
        <taxon>Punica</taxon>
    </lineage>
</organism>
<gene>
    <name evidence="11" type="ORF">CDL15_Pgr009483</name>
    <name evidence="12" type="ORF">CRG98_026444</name>
</gene>
<dbReference type="GO" id="GO:0009507">
    <property type="term" value="C:chloroplast"/>
    <property type="evidence" value="ECO:0007669"/>
    <property type="project" value="TreeGrafter"/>
</dbReference>
<dbReference type="InterPro" id="IPR016193">
    <property type="entry name" value="Cytidine_deaminase-like"/>
</dbReference>
<evidence type="ECO:0000256" key="5">
    <source>
        <dbReference type="ARBA" id="ARBA00022723"/>
    </source>
</evidence>
<keyword evidence="5" id="KW-0479">Metal-binding</keyword>
<comment type="cofactor">
    <cofactor evidence="1">
        <name>Zn(2+)</name>
        <dbReference type="ChEBI" id="CHEBI:29105"/>
    </cofactor>
</comment>
<feature type="region of interest" description="Disordered" evidence="9">
    <location>
        <begin position="1256"/>
        <end position="1278"/>
    </location>
</feature>
<feature type="region of interest" description="Disordered" evidence="9">
    <location>
        <begin position="646"/>
        <end position="668"/>
    </location>
</feature>